<evidence type="ECO:0000256" key="1">
    <source>
        <dbReference type="SAM" id="MobiDB-lite"/>
    </source>
</evidence>
<dbReference type="RefSeq" id="WP_108127904.1">
    <property type="nucleotide sequence ID" value="NZ_QBKP01000002.1"/>
</dbReference>
<dbReference type="Proteomes" id="UP000244224">
    <property type="component" value="Unassembled WGS sequence"/>
</dbReference>
<dbReference type="InterPro" id="IPR018247">
    <property type="entry name" value="EF_Hand_1_Ca_BS"/>
</dbReference>
<protein>
    <recommendedName>
        <fullName evidence="4">EF-hand domain-containing protein</fullName>
    </recommendedName>
</protein>
<feature type="region of interest" description="Disordered" evidence="1">
    <location>
        <begin position="1"/>
        <end position="21"/>
    </location>
</feature>
<dbReference type="EMBL" id="QBKP01000002">
    <property type="protein sequence ID" value="PTX52485.1"/>
    <property type="molecule type" value="Genomic_DNA"/>
</dbReference>
<reference evidence="2 3" key="1">
    <citation type="submission" date="2018-04" db="EMBL/GenBank/DDBJ databases">
        <title>Genomic Encyclopedia of Archaeal and Bacterial Type Strains, Phase II (KMG-II): from individual species to whole genera.</title>
        <authorList>
            <person name="Goeker M."/>
        </authorList>
    </citation>
    <scope>NUCLEOTIDE SEQUENCE [LARGE SCALE GENOMIC DNA]</scope>
    <source>
        <strain evidence="2 3">DSM 21823</strain>
    </source>
</reference>
<dbReference type="AlphaFoldDB" id="A0A2T6B8U0"/>
<dbReference type="PROSITE" id="PS00018">
    <property type="entry name" value="EF_HAND_1"/>
    <property type="match status" value="1"/>
</dbReference>
<evidence type="ECO:0000313" key="3">
    <source>
        <dbReference type="Proteomes" id="UP000244224"/>
    </source>
</evidence>
<organism evidence="2 3">
    <name type="scientific">Gemmobacter caeni</name>
    <dbReference type="NCBI Taxonomy" id="589035"/>
    <lineage>
        <taxon>Bacteria</taxon>
        <taxon>Pseudomonadati</taxon>
        <taxon>Pseudomonadota</taxon>
        <taxon>Alphaproteobacteria</taxon>
        <taxon>Rhodobacterales</taxon>
        <taxon>Paracoccaceae</taxon>
        <taxon>Gemmobacter</taxon>
    </lineage>
</organism>
<accession>A0A2T6B8U0</accession>
<evidence type="ECO:0008006" key="4">
    <source>
        <dbReference type="Google" id="ProtNLM"/>
    </source>
</evidence>
<comment type="caution">
    <text evidence="2">The sequence shown here is derived from an EMBL/GenBank/DDBJ whole genome shotgun (WGS) entry which is preliminary data.</text>
</comment>
<gene>
    <name evidence="2" type="ORF">C8N34_102265</name>
</gene>
<name>A0A2T6B8U0_9RHOB</name>
<evidence type="ECO:0000313" key="2">
    <source>
        <dbReference type="EMBL" id="PTX52485.1"/>
    </source>
</evidence>
<keyword evidence="3" id="KW-1185">Reference proteome</keyword>
<proteinExistence type="predicted"/>
<sequence length="220" mass="23828">MSPEILTISTPLSPPSDAGAASTMQTIETDLDGDGVLERVEIDDMALPGRGPFREWRVIRGGRVIHSCAGVDITVRNAADGRAVIVSDGGLWHLSERFGMIPYGDLLSARTQFMQMGTAEDRDALDAAGATGIFRENVQVITADLTGARHPHRVLAGSGFAFMDEETDTALFLITTHDHRPLLSGRSAAHPWVFRNRDGFTVIGQDRFGFQISLLPEGVL</sequence>